<accession>A0A0K2SIU5</accession>
<dbReference type="Gene3D" id="1.20.120.450">
    <property type="entry name" value="dinb family like domain"/>
    <property type="match status" value="1"/>
</dbReference>
<evidence type="ECO:0000259" key="1">
    <source>
        <dbReference type="Pfam" id="PF12867"/>
    </source>
</evidence>
<dbReference type="EMBL" id="AP014924">
    <property type="protein sequence ID" value="BAS26947.1"/>
    <property type="molecule type" value="Genomic_DNA"/>
</dbReference>
<gene>
    <name evidence="2" type="ORF">LIP_1090</name>
</gene>
<dbReference type="Proteomes" id="UP000065807">
    <property type="component" value="Chromosome"/>
</dbReference>
<dbReference type="AlphaFoldDB" id="A0A0K2SIU5"/>
<dbReference type="InterPro" id="IPR024775">
    <property type="entry name" value="DinB-like"/>
</dbReference>
<dbReference type="SUPFAM" id="SSF109854">
    <property type="entry name" value="DinB/YfiT-like putative metalloenzymes"/>
    <property type="match status" value="1"/>
</dbReference>
<evidence type="ECO:0000313" key="3">
    <source>
        <dbReference type="Proteomes" id="UP000065807"/>
    </source>
</evidence>
<dbReference type="STRING" id="1555112.LIP_1090"/>
<dbReference type="KEGG" id="lpil:LIP_1090"/>
<sequence length="161" mass="18292">MEGVVLIRNGLDASRSTLLRILRGGATDGAIPEVPRDPLRWRPAPGSHSVGELLWHVADVEDKWVTERVLGQSYRPRYQTRPFDPEAVLPPWTDLIRYLEESRAQTLDALEKMGEPALNRPVEFLRRTTTLGQVYTTLIHHEGYHTGQIAHILGLIRRAGW</sequence>
<organism evidence="2 3">
    <name type="scientific">Limnochorda pilosa</name>
    <dbReference type="NCBI Taxonomy" id="1555112"/>
    <lineage>
        <taxon>Bacteria</taxon>
        <taxon>Bacillati</taxon>
        <taxon>Bacillota</taxon>
        <taxon>Limnochordia</taxon>
        <taxon>Limnochordales</taxon>
        <taxon>Limnochordaceae</taxon>
        <taxon>Limnochorda</taxon>
    </lineage>
</organism>
<dbReference type="InterPro" id="IPR034660">
    <property type="entry name" value="DinB/YfiT-like"/>
</dbReference>
<dbReference type="RefSeq" id="WP_068135142.1">
    <property type="nucleotide sequence ID" value="NZ_AP014924.1"/>
</dbReference>
<dbReference type="OrthoDB" id="824606at2"/>
<name>A0A0K2SIU5_LIMPI</name>
<protein>
    <recommendedName>
        <fullName evidence="1">DinB-like domain-containing protein</fullName>
    </recommendedName>
</protein>
<feature type="domain" description="DinB-like" evidence="1">
    <location>
        <begin position="31"/>
        <end position="149"/>
    </location>
</feature>
<proteinExistence type="predicted"/>
<reference evidence="3" key="1">
    <citation type="submission" date="2015-07" db="EMBL/GenBank/DDBJ databases">
        <title>Complete genome sequence and phylogenetic analysis of Limnochorda pilosa.</title>
        <authorList>
            <person name="Watanabe M."/>
            <person name="Kojima H."/>
            <person name="Fukui M."/>
        </authorList>
    </citation>
    <scope>NUCLEOTIDE SEQUENCE [LARGE SCALE GENOMIC DNA]</scope>
    <source>
        <strain evidence="3">HC45</strain>
    </source>
</reference>
<reference evidence="3" key="2">
    <citation type="journal article" date="2016" name="Int. J. Syst. Evol. Microbiol.">
        <title>Complete genome sequence and cell structure of Limnochorda pilosa, a Gram-negative spore-former within the phylum Firmicutes.</title>
        <authorList>
            <person name="Watanabe M."/>
            <person name="Kojima H."/>
            <person name="Fukui M."/>
        </authorList>
    </citation>
    <scope>NUCLEOTIDE SEQUENCE [LARGE SCALE GENOMIC DNA]</scope>
    <source>
        <strain evidence="3">HC45</strain>
    </source>
</reference>
<keyword evidence="3" id="KW-1185">Reference proteome</keyword>
<dbReference type="Pfam" id="PF12867">
    <property type="entry name" value="DinB_2"/>
    <property type="match status" value="1"/>
</dbReference>
<evidence type="ECO:0000313" key="2">
    <source>
        <dbReference type="EMBL" id="BAS26947.1"/>
    </source>
</evidence>